<gene>
    <name evidence="1" type="ORF">LPJ66_010543</name>
</gene>
<name>A0ACC1I2E6_9FUNG</name>
<keyword evidence="2" id="KW-1185">Reference proteome</keyword>
<protein>
    <submittedName>
        <fullName evidence="1">Uncharacterized protein</fullName>
    </submittedName>
</protein>
<reference evidence="1" key="1">
    <citation type="submission" date="2022-07" db="EMBL/GenBank/DDBJ databases">
        <title>Phylogenomic reconstructions and comparative analyses of Kickxellomycotina fungi.</title>
        <authorList>
            <person name="Reynolds N.K."/>
            <person name="Stajich J.E."/>
            <person name="Barry K."/>
            <person name="Grigoriev I.V."/>
            <person name="Crous P."/>
            <person name="Smith M.E."/>
        </authorList>
    </citation>
    <scope>NUCLEOTIDE SEQUENCE</scope>
    <source>
        <strain evidence="1">Benny 63K</strain>
    </source>
</reference>
<proteinExistence type="predicted"/>
<evidence type="ECO:0000313" key="2">
    <source>
        <dbReference type="Proteomes" id="UP001150581"/>
    </source>
</evidence>
<dbReference type="EMBL" id="JANBPG010002801">
    <property type="protein sequence ID" value="KAJ1884580.1"/>
    <property type="molecule type" value="Genomic_DNA"/>
</dbReference>
<feature type="non-terminal residue" evidence="1">
    <location>
        <position position="1"/>
    </location>
</feature>
<dbReference type="Proteomes" id="UP001150581">
    <property type="component" value="Unassembled WGS sequence"/>
</dbReference>
<comment type="caution">
    <text evidence="1">The sequence shown here is derived from an EMBL/GenBank/DDBJ whole genome shotgun (WGS) entry which is preliminary data.</text>
</comment>
<organism evidence="1 2">
    <name type="scientific">Kickxella alabastrina</name>
    <dbReference type="NCBI Taxonomy" id="61397"/>
    <lineage>
        <taxon>Eukaryota</taxon>
        <taxon>Fungi</taxon>
        <taxon>Fungi incertae sedis</taxon>
        <taxon>Zoopagomycota</taxon>
        <taxon>Kickxellomycotina</taxon>
        <taxon>Kickxellomycetes</taxon>
        <taxon>Kickxellales</taxon>
        <taxon>Kickxellaceae</taxon>
        <taxon>Kickxella</taxon>
    </lineage>
</organism>
<accession>A0ACC1I2E6</accession>
<evidence type="ECO:0000313" key="1">
    <source>
        <dbReference type="EMBL" id="KAJ1884580.1"/>
    </source>
</evidence>
<sequence>CAGINPEYASHAFYQEGLDEDEVRVQKLFNQAQADQAIRIVEIVIPLIDLKRFLVHRQYVAILLVDKAVLKCVSCEMARQASAAAAKRLTAHGRSRSVNIFRSNTSASESTVSAAKPAAGERTGMLSWFSRKRQMKDGYLGHYILLIAYIPSLDMFLFRDPGIPEEFCMASATMINTARNRPGTDADCVILKL</sequence>